<keyword evidence="1" id="KW-0472">Membrane</keyword>
<reference evidence="2" key="1">
    <citation type="submission" date="2018-06" db="EMBL/GenBank/DDBJ databases">
        <authorList>
            <person name="Zhirakovskaya E."/>
        </authorList>
    </citation>
    <scope>NUCLEOTIDE SEQUENCE</scope>
</reference>
<dbReference type="Gene3D" id="1.20.1250.20">
    <property type="entry name" value="MFS general substrate transporter like domains"/>
    <property type="match status" value="1"/>
</dbReference>
<gene>
    <name evidence="2" type="ORF">MNBD_GAMMA14-2342</name>
</gene>
<dbReference type="SUPFAM" id="SSF103473">
    <property type="entry name" value="MFS general substrate transporter"/>
    <property type="match status" value="1"/>
</dbReference>
<dbReference type="AlphaFoldDB" id="A0A3B0Z613"/>
<feature type="transmembrane region" description="Helical" evidence="1">
    <location>
        <begin position="63"/>
        <end position="81"/>
    </location>
</feature>
<proteinExistence type="predicted"/>
<sequence length="102" mass="10577">TMGLLILGMGALGMASGAVFQLVPLRFRREVGATTGMVGAAGGLGGFLLAQILGQSKVMSGDFQAGFFIFAGLAVLCLLGIRRVKSRWRTTWGAGEVTSARV</sequence>
<keyword evidence="1" id="KW-0812">Transmembrane</keyword>
<dbReference type="EMBL" id="UOFM01000164">
    <property type="protein sequence ID" value="VAW76136.1"/>
    <property type="molecule type" value="Genomic_DNA"/>
</dbReference>
<accession>A0A3B0Z613</accession>
<name>A0A3B0Z613_9ZZZZ</name>
<protein>
    <submittedName>
        <fullName evidence="2">Nitrate/nitrite transporter</fullName>
    </submittedName>
</protein>
<keyword evidence="1" id="KW-1133">Transmembrane helix</keyword>
<organism evidence="2">
    <name type="scientific">hydrothermal vent metagenome</name>
    <dbReference type="NCBI Taxonomy" id="652676"/>
    <lineage>
        <taxon>unclassified sequences</taxon>
        <taxon>metagenomes</taxon>
        <taxon>ecological metagenomes</taxon>
    </lineage>
</organism>
<dbReference type="InterPro" id="IPR036259">
    <property type="entry name" value="MFS_trans_sf"/>
</dbReference>
<feature type="non-terminal residue" evidence="2">
    <location>
        <position position="1"/>
    </location>
</feature>
<evidence type="ECO:0000256" key="1">
    <source>
        <dbReference type="SAM" id="Phobius"/>
    </source>
</evidence>
<evidence type="ECO:0000313" key="2">
    <source>
        <dbReference type="EMBL" id="VAW76136.1"/>
    </source>
</evidence>